<sequence>MVTSPSPTPVNDENEVVLSARQELELRDTVEKMLQPGKGILAADDTNEGMGSKLKSCNLENTPDNRRRYRQLLFTTPNISKHISGVILYHETYTQASEKGERLVDLLRRQNVTVGIQVDLGLVPLTGSPKEFTAQGMDNLAQRAAEYKKGGCNFAKWRVPYQISNSTPSHLALQENANLSARYASICQKEGLVPIVEPDVSCEGEHSLERCQEVTEQVLAYTYKALADHGVFLEGTVLKTNMCIPGFSAKKQATPEQVAQATITCLSRTVPPAVPGVAFLSGGITELDATKYLDAINKAAKAKWPAGNPWRLTFCYGRALQATVIKTWQGCGDNVSAAQKAFLHRARANAEAEKGEYESEKAVTLALESMVLGNPNLRMRYY</sequence>
<comment type="caution">
    <text evidence="8">The sequence shown here is derived from an EMBL/GenBank/DDBJ whole genome shotgun (WGS) entry which is preliminary data.</text>
</comment>
<evidence type="ECO:0000313" key="9">
    <source>
        <dbReference type="Proteomes" id="UP001201812"/>
    </source>
</evidence>
<dbReference type="GO" id="GO:0006096">
    <property type="term" value="P:glycolytic process"/>
    <property type="evidence" value="ECO:0007669"/>
    <property type="project" value="UniProtKB-KW"/>
</dbReference>
<dbReference type="Gene3D" id="3.20.20.70">
    <property type="entry name" value="Aldolase class I"/>
    <property type="match status" value="1"/>
</dbReference>
<keyword evidence="6" id="KW-0324">Glycolysis</keyword>
<dbReference type="FunFam" id="3.20.20.70:FF:000140">
    <property type="entry name" value="Fructose-bisphosphate aldolase"/>
    <property type="match status" value="1"/>
</dbReference>
<dbReference type="InterPro" id="IPR013785">
    <property type="entry name" value="Aldolase_TIM"/>
</dbReference>
<dbReference type="AlphaFoldDB" id="A0AAD4MXE8"/>
<dbReference type="NCBIfam" id="NF033379">
    <property type="entry name" value="FrucBisAld_I"/>
    <property type="match status" value="1"/>
</dbReference>
<evidence type="ECO:0000256" key="1">
    <source>
        <dbReference type="ARBA" id="ARBA00000441"/>
    </source>
</evidence>
<evidence type="ECO:0000256" key="4">
    <source>
        <dbReference type="ARBA" id="ARBA00013068"/>
    </source>
</evidence>
<evidence type="ECO:0000256" key="6">
    <source>
        <dbReference type="ARBA" id="ARBA00023152"/>
    </source>
</evidence>
<dbReference type="InterPro" id="IPR000741">
    <property type="entry name" value="FBA_I"/>
</dbReference>
<evidence type="ECO:0000256" key="5">
    <source>
        <dbReference type="ARBA" id="ARBA00013779"/>
    </source>
</evidence>
<evidence type="ECO:0000256" key="3">
    <source>
        <dbReference type="ARBA" id="ARBA00010387"/>
    </source>
</evidence>
<evidence type="ECO:0000313" key="8">
    <source>
        <dbReference type="EMBL" id="KAI1707722.1"/>
    </source>
</evidence>
<dbReference type="EC" id="4.1.2.13" evidence="4"/>
<accession>A0AAD4MXE8</accession>
<dbReference type="Proteomes" id="UP001201812">
    <property type="component" value="Unassembled WGS sequence"/>
</dbReference>
<keyword evidence="9" id="KW-1185">Reference proteome</keyword>
<comment type="similarity">
    <text evidence="3">Belongs to the class I fructose-bisphosphate aldolase family.</text>
</comment>
<dbReference type="PANTHER" id="PTHR11627">
    <property type="entry name" value="FRUCTOSE-BISPHOSPHATE ALDOLASE"/>
    <property type="match status" value="1"/>
</dbReference>
<dbReference type="GO" id="GO:0004332">
    <property type="term" value="F:fructose-bisphosphate aldolase activity"/>
    <property type="evidence" value="ECO:0007669"/>
    <property type="project" value="UniProtKB-EC"/>
</dbReference>
<proteinExistence type="inferred from homology"/>
<comment type="catalytic activity">
    <reaction evidence="1">
        <text>beta-D-fructose 1,6-bisphosphate = D-glyceraldehyde 3-phosphate + dihydroxyacetone phosphate</text>
        <dbReference type="Rhea" id="RHEA:14729"/>
        <dbReference type="ChEBI" id="CHEBI:32966"/>
        <dbReference type="ChEBI" id="CHEBI:57642"/>
        <dbReference type="ChEBI" id="CHEBI:59776"/>
        <dbReference type="EC" id="4.1.2.13"/>
    </reaction>
</comment>
<protein>
    <recommendedName>
        <fullName evidence="5">Fructose-bisphosphate aldolase</fullName>
        <ecNumber evidence="4">4.1.2.13</ecNumber>
    </recommendedName>
</protein>
<evidence type="ECO:0000256" key="7">
    <source>
        <dbReference type="ARBA" id="ARBA00023239"/>
    </source>
</evidence>
<evidence type="ECO:0000256" key="2">
    <source>
        <dbReference type="ARBA" id="ARBA00004714"/>
    </source>
</evidence>
<dbReference type="SUPFAM" id="SSF51569">
    <property type="entry name" value="Aldolase"/>
    <property type="match status" value="1"/>
</dbReference>
<dbReference type="EMBL" id="JAKKPZ010000039">
    <property type="protein sequence ID" value="KAI1707722.1"/>
    <property type="molecule type" value="Genomic_DNA"/>
</dbReference>
<gene>
    <name evidence="8" type="ORF">DdX_12277</name>
</gene>
<reference evidence="8" key="1">
    <citation type="submission" date="2022-01" db="EMBL/GenBank/DDBJ databases">
        <title>Genome Sequence Resource for Two Populations of Ditylenchus destructor, the Migratory Endoparasitic Phytonematode.</title>
        <authorList>
            <person name="Zhang H."/>
            <person name="Lin R."/>
            <person name="Xie B."/>
        </authorList>
    </citation>
    <scope>NUCLEOTIDE SEQUENCE</scope>
    <source>
        <strain evidence="8">BazhouSP</strain>
    </source>
</reference>
<dbReference type="Pfam" id="PF00274">
    <property type="entry name" value="Glycolytic"/>
    <property type="match status" value="1"/>
</dbReference>
<name>A0AAD4MXE8_9BILA</name>
<comment type="pathway">
    <text evidence="2">Carbohydrate degradation; glycolysis; D-glyceraldehyde 3-phosphate and glycerone phosphate from D-glucose: step 4/4.</text>
</comment>
<keyword evidence="7" id="KW-0456">Lyase</keyword>
<organism evidence="8 9">
    <name type="scientific">Ditylenchus destructor</name>
    <dbReference type="NCBI Taxonomy" id="166010"/>
    <lineage>
        <taxon>Eukaryota</taxon>
        <taxon>Metazoa</taxon>
        <taxon>Ecdysozoa</taxon>
        <taxon>Nematoda</taxon>
        <taxon>Chromadorea</taxon>
        <taxon>Rhabditida</taxon>
        <taxon>Tylenchina</taxon>
        <taxon>Tylenchomorpha</taxon>
        <taxon>Sphaerularioidea</taxon>
        <taxon>Anguinidae</taxon>
        <taxon>Anguininae</taxon>
        <taxon>Ditylenchus</taxon>
    </lineage>
</organism>